<evidence type="ECO:0000256" key="1">
    <source>
        <dbReference type="SAM" id="MobiDB-lite"/>
    </source>
</evidence>
<accession>A0A7S1T4G5</accession>
<feature type="compositionally biased region" description="Low complexity" evidence="1">
    <location>
        <begin position="293"/>
        <end position="307"/>
    </location>
</feature>
<gene>
    <name evidence="2" type="ORF">CCAE0312_LOCUS70</name>
</gene>
<dbReference type="EMBL" id="HBGH01000159">
    <property type="protein sequence ID" value="CAD9220266.1"/>
    <property type="molecule type" value="Transcribed_RNA"/>
</dbReference>
<sequence>MPISTRSSLGGGRPCENPTTPSSALRDRTNADPSKTSVVRSSTKKVPPDFVPRRSPRLMKTPIAEHRTVSQPSPSSLPVIPEIVEATFALASPSIGRQCSVSPPITCGFNFVDSQGGIVHLPESTPVRRPEAVLEVIGSEASTCWTGEHLKFDVFGQEFVRVVPSNSNECQNQEAFLSLDSDDEGPEDNIALPFEKDATRGILFGSDTGSDDDSESEIFEESCDTEWEEVQSWFNRGGPEWCGTHIFFESEKEEGCEADAPVQETSNEPARSPAIQDGLVFDEDNHLEYLEESPSQSRRSQTSSTGSMREGLEYLTIDYEQNDHSSWPRPLDFSHPSTDLVDQAPYRPVSARRFIFGRKPGPSN</sequence>
<proteinExistence type="predicted"/>
<feature type="region of interest" description="Disordered" evidence="1">
    <location>
        <begin position="1"/>
        <end position="61"/>
    </location>
</feature>
<reference evidence="2" key="1">
    <citation type="submission" date="2021-01" db="EMBL/GenBank/DDBJ databases">
        <authorList>
            <person name="Corre E."/>
            <person name="Pelletier E."/>
            <person name="Niang G."/>
            <person name="Scheremetjew M."/>
            <person name="Finn R."/>
            <person name="Kale V."/>
            <person name="Holt S."/>
            <person name="Cochrane G."/>
            <person name="Meng A."/>
            <person name="Brown T."/>
            <person name="Cohen L."/>
        </authorList>
    </citation>
    <scope>NUCLEOTIDE SEQUENCE</scope>
    <source>
        <strain evidence="2">SAG 36.94</strain>
    </source>
</reference>
<evidence type="ECO:0000313" key="2">
    <source>
        <dbReference type="EMBL" id="CAD9220266.1"/>
    </source>
</evidence>
<feature type="region of interest" description="Disordered" evidence="1">
    <location>
        <begin position="286"/>
        <end position="317"/>
    </location>
</feature>
<name>A0A7S1T4G5_9RHOD</name>
<dbReference type="AlphaFoldDB" id="A0A7S1T4G5"/>
<feature type="compositionally biased region" description="Low complexity" evidence="1">
    <location>
        <begin position="33"/>
        <end position="45"/>
    </location>
</feature>
<organism evidence="2">
    <name type="scientific">Compsopogon caeruleus</name>
    <dbReference type="NCBI Taxonomy" id="31354"/>
    <lineage>
        <taxon>Eukaryota</taxon>
        <taxon>Rhodophyta</taxon>
        <taxon>Compsopogonophyceae</taxon>
        <taxon>Compsopogonales</taxon>
        <taxon>Compsopogonaceae</taxon>
        <taxon>Compsopogon</taxon>
    </lineage>
</organism>
<feature type="region of interest" description="Disordered" evidence="1">
    <location>
        <begin position="253"/>
        <end position="273"/>
    </location>
</feature>
<feature type="region of interest" description="Disordered" evidence="1">
    <location>
        <begin position="325"/>
        <end position="344"/>
    </location>
</feature>
<protein>
    <submittedName>
        <fullName evidence="2">Uncharacterized protein</fullName>
    </submittedName>
</protein>